<dbReference type="InterPro" id="IPR037185">
    <property type="entry name" value="EmrE-like"/>
</dbReference>
<protein>
    <submittedName>
        <fullName evidence="8">DMT family transporter</fullName>
    </submittedName>
</protein>
<dbReference type="Proteomes" id="UP001249020">
    <property type="component" value="Unassembled WGS sequence"/>
</dbReference>
<gene>
    <name evidence="8" type="ORF">RM544_01275</name>
</gene>
<sequence>MLAALKPFYPVLFLLVWSAGYAMGKLALVYTEPFNLLAFRFFGAFLVLTPLVLLWRLPIPNFRQSYALMGTGLFLHIGHFGSIYLGMKLGASASIMALFAASQPVLVIISSALLAKRVPAWNVWASLSLGLLGAALIIGVDMDGNEGYLLGAILGFTAVVGLSIGQVIEKQRKLGVHPIVATWVQYAFASAISIPFALFFEGFVMESSLPFWGAISFLVIGNSIVGILLMFAMVRQGSIAKVASIMFMVPAVGALIAWLVADEVPQLMMIPGFLLAMLGALWTNKIASRN</sequence>
<reference evidence="8 9" key="1">
    <citation type="submission" date="2023-09" db="EMBL/GenBank/DDBJ databases">
        <authorList>
            <person name="Rey-Velasco X."/>
        </authorList>
    </citation>
    <scope>NUCLEOTIDE SEQUENCE [LARGE SCALE GENOMIC DNA]</scope>
    <source>
        <strain evidence="8 9">W409</strain>
    </source>
</reference>
<organism evidence="8 9">
    <name type="scientific">Brumicola blandensis</name>
    <dbReference type="NCBI Taxonomy" id="3075611"/>
    <lineage>
        <taxon>Bacteria</taxon>
        <taxon>Pseudomonadati</taxon>
        <taxon>Pseudomonadota</taxon>
        <taxon>Gammaproteobacteria</taxon>
        <taxon>Alteromonadales</taxon>
        <taxon>Alteromonadaceae</taxon>
        <taxon>Brumicola</taxon>
    </lineage>
</organism>
<dbReference type="EMBL" id="JAVRIE010000001">
    <property type="protein sequence ID" value="MDT0581157.1"/>
    <property type="molecule type" value="Genomic_DNA"/>
</dbReference>
<evidence type="ECO:0000313" key="8">
    <source>
        <dbReference type="EMBL" id="MDT0581157.1"/>
    </source>
</evidence>
<comment type="similarity">
    <text evidence="2">Belongs to the EamA transporter family.</text>
</comment>
<feature type="transmembrane region" description="Helical" evidence="6">
    <location>
        <begin position="148"/>
        <end position="168"/>
    </location>
</feature>
<keyword evidence="3 6" id="KW-0812">Transmembrane</keyword>
<evidence type="ECO:0000313" key="9">
    <source>
        <dbReference type="Proteomes" id="UP001249020"/>
    </source>
</evidence>
<dbReference type="RefSeq" id="WP_311359970.1">
    <property type="nucleotide sequence ID" value="NZ_JAVRIE010000001.1"/>
</dbReference>
<keyword evidence="9" id="KW-1185">Reference proteome</keyword>
<feature type="transmembrane region" description="Helical" evidence="6">
    <location>
        <begin position="121"/>
        <end position="142"/>
    </location>
</feature>
<keyword evidence="4 6" id="KW-1133">Transmembrane helix</keyword>
<comment type="subcellular location">
    <subcellularLocation>
        <location evidence="1">Membrane</location>
        <topology evidence="1">Multi-pass membrane protein</topology>
    </subcellularLocation>
</comment>
<dbReference type="InterPro" id="IPR000620">
    <property type="entry name" value="EamA_dom"/>
</dbReference>
<evidence type="ECO:0000256" key="2">
    <source>
        <dbReference type="ARBA" id="ARBA00007362"/>
    </source>
</evidence>
<evidence type="ECO:0000256" key="5">
    <source>
        <dbReference type="ARBA" id="ARBA00023136"/>
    </source>
</evidence>
<feature type="transmembrane region" description="Helical" evidence="6">
    <location>
        <begin position="37"/>
        <end position="55"/>
    </location>
</feature>
<accession>A0AAW8QVU7</accession>
<feature type="transmembrane region" description="Helical" evidence="6">
    <location>
        <begin position="239"/>
        <end position="261"/>
    </location>
</feature>
<keyword evidence="5 6" id="KW-0472">Membrane</keyword>
<feature type="transmembrane region" description="Helical" evidence="6">
    <location>
        <begin position="267"/>
        <end position="284"/>
    </location>
</feature>
<dbReference type="GO" id="GO:0016020">
    <property type="term" value="C:membrane"/>
    <property type="evidence" value="ECO:0007669"/>
    <property type="project" value="UniProtKB-SubCell"/>
</dbReference>
<dbReference type="InterPro" id="IPR050638">
    <property type="entry name" value="AA-Vitamin_Transporters"/>
</dbReference>
<feature type="transmembrane region" description="Helical" evidence="6">
    <location>
        <begin position="211"/>
        <end position="232"/>
    </location>
</feature>
<feature type="domain" description="EamA" evidence="7">
    <location>
        <begin position="150"/>
        <end position="283"/>
    </location>
</feature>
<feature type="transmembrane region" description="Helical" evidence="6">
    <location>
        <begin position="180"/>
        <end position="199"/>
    </location>
</feature>
<evidence type="ECO:0000256" key="6">
    <source>
        <dbReference type="SAM" id="Phobius"/>
    </source>
</evidence>
<dbReference type="PANTHER" id="PTHR32322">
    <property type="entry name" value="INNER MEMBRANE TRANSPORTER"/>
    <property type="match status" value="1"/>
</dbReference>
<feature type="transmembrane region" description="Helical" evidence="6">
    <location>
        <begin position="93"/>
        <end position="114"/>
    </location>
</feature>
<dbReference type="Pfam" id="PF00892">
    <property type="entry name" value="EamA"/>
    <property type="match status" value="2"/>
</dbReference>
<evidence type="ECO:0000256" key="3">
    <source>
        <dbReference type="ARBA" id="ARBA00022692"/>
    </source>
</evidence>
<feature type="transmembrane region" description="Helical" evidence="6">
    <location>
        <begin position="12"/>
        <end position="31"/>
    </location>
</feature>
<dbReference type="PANTHER" id="PTHR32322:SF2">
    <property type="entry name" value="EAMA DOMAIN-CONTAINING PROTEIN"/>
    <property type="match status" value="1"/>
</dbReference>
<dbReference type="AlphaFoldDB" id="A0AAW8QVU7"/>
<proteinExistence type="inferred from homology"/>
<evidence type="ECO:0000259" key="7">
    <source>
        <dbReference type="Pfam" id="PF00892"/>
    </source>
</evidence>
<feature type="domain" description="EamA" evidence="7">
    <location>
        <begin position="12"/>
        <end position="138"/>
    </location>
</feature>
<dbReference type="SUPFAM" id="SSF103481">
    <property type="entry name" value="Multidrug resistance efflux transporter EmrE"/>
    <property type="match status" value="2"/>
</dbReference>
<feature type="transmembrane region" description="Helical" evidence="6">
    <location>
        <begin position="67"/>
        <end position="87"/>
    </location>
</feature>
<comment type="caution">
    <text evidence="8">The sequence shown here is derived from an EMBL/GenBank/DDBJ whole genome shotgun (WGS) entry which is preliminary data.</text>
</comment>
<name>A0AAW8QVU7_9ALTE</name>
<evidence type="ECO:0000256" key="4">
    <source>
        <dbReference type="ARBA" id="ARBA00022989"/>
    </source>
</evidence>
<evidence type="ECO:0000256" key="1">
    <source>
        <dbReference type="ARBA" id="ARBA00004141"/>
    </source>
</evidence>